<dbReference type="SUPFAM" id="SSF46785">
    <property type="entry name" value="Winged helix' DNA-binding domain"/>
    <property type="match status" value="1"/>
</dbReference>
<reference evidence="8" key="1">
    <citation type="journal article" date="2019" name="Int. J. Syst. Evol. Microbiol.">
        <title>The Global Catalogue of Microorganisms (GCM) 10K type strain sequencing project: providing services to taxonomists for standard genome sequencing and annotation.</title>
        <authorList>
            <consortium name="The Broad Institute Genomics Platform"/>
            <consortium name="The Broad Institute Genome Sequencing Center for Infectious Disease"/>
            <person name="Wu L."/>
            <person name="Ma J."/>
        </authorList>
    </citation>
    <scope>NUCLEOTIDE SEQUENCE [LARGE SCALE GENOMIC DNA]</scope>
    <source>
        <strain evidence="8">CCUG 58412</strain>
    </source>
</reference>
<keyword evidence="2" id="KW-0678">Repressor</keyword>
<evidence type="ECO:0000256" key="3">
    <source>
        <dbReference type="ARBA" id="ARBA00022833"/>
    </source>
</evidence>
<evidence type="ECO:0000313" key="8">
    <source>
        <dbReference type="Proteomes" id="UP001597128"/>
    </source>
</evidence>
<comment type="caution">
    <text evidence="7">The sequence shown here is derived from an EMBL/GenBank/DDBJ whole genome shotgun (WGS) entry which is preliminary data.</text>
</comment>
<dbReference type="Gene3D" id="1.10.10.10">
    <property type="entry name" value="Winged helix-like DNA-binding domain superfamily/Winged helix DNA-binding domain"/>
    <property type="match status" value="1"/>
</dbReference>
<dbReference type="PANTHER" id="PTHR33202">
    <property type="entry name" value="ZINC UPTAKE REGULATION PROTEIN"/>
    <property type="match status" value="1"/>
</dbReference>
<evidence type="ECO:0000256" key="4">
    <source>
        <dbReference type="ARBA" id="ARBA00023015"/>
    </source>
</evidence>
<evidence type="ECO:0000256" key="5">
    <source>
        <dbReference type="ARBA" id="ARBA00023125"/>
    </source>
</evidence>
<evidence type="ECO:0000313" key="7">
    <source>
        <dbReference type="EMBL" id="MFD0912406.1"/>
    </source>
</evidence>
<dbReference type="Proteomes" id="UP001597128">
    <property type="component" value="Unassembled WGS sequence"/>
</dbReference>
<organism evidence="7 8">
    <name type="scientific">Methylophilus luteus</name>
    <dbReference type="NCBI Taxonomy" id="640108"/>
    <lineage>
        <taxon>Bacteria</taxon>
        <taxon>Pseudomonadati</taxon>
        <taxon>Pseudomonadota</taxon>
        <taxon>Betaproteobacteria</taxon>
        <taxon>Nitrosomonadales</taxon>
        <taxon>Methylophilaceae</taxon>
        <taxon>Methylophilus</taxon>
    </lineage>
</organism>
<dbReference type="InterPro" id="IPR036390">
    <property type="entry name" value="WH_DNA-bd_sf"/>
</dbReference>
<evidence type="ECO:0000256" key="2">
    <source>
        <dbReference type="ARBA" id="ARBA00022491"/>
    </source>
</evidence>
<proteinExistence type="inferred from homology"/>
<keyword evidence="5" id="KW-0238">DNA-binding</keyword>
<gene>
    <name evidence="7" type="ORF">ACFQ1Z_02495</name>
</gene>
<name>A0ABW3F1V6_9PROT</name>
<dbReference type="InterPro" id="IPR002481">
    <property type="entry name" value="FUR"/>
</dbReference>
<keyword evidence="4" id="KW-0805">Transcription regulation</keyword>
<dbReference type="EMBL" id="JBHTKB010000001">
    <property type="protein sequence ID" value="MFD0912406.1"/>
    <property type="molecule type" value="Genomic_DNA"/>
</dbReference>
<protein>
    <submittedName>
        <fullName evidence="7">Fur family transcriptional regulator</fullName>
    </submittedName>
</protein>
<dbReference type="PANTHER" id="PTHR33202:SF7">
    <property type="entry name" value="FERRIC UPTAKE REGULATION PROTEIN"/>
    <property type="match status" value="1"/>
</dbReference>
<dbReference type="Gene3D" id="3.30.1490.190">
    <property type="match status" value="1"/>
</dbReference>
<keyword evidence="8" id="KW-1185">Reference proteome</keyword>
<sequence length="153" mass="17049">MLTAEQLITDAGLRPTKARTAVLNTLLNSTTALSHTDILAALQGVEIDRVTVYRVLDWLLENTLIHKISSDDRAWKFQLNAPKRSYRATDSGRSEHLGLLNNHGHAHLHCQQCGTVLCIHELAAHIPQSLFDTYRVSNIEISLKGLCPDCQKT</sequence>
<dbReference type="Pfam" id="PF01475">
    <property type="entry name" value="FUR"/>
    <property type="match status" value="1"/>
</dbReference>
<evidence type="ECO:0000256" key="6">
    <source>
        <dbReference type="ARBA" id="ARBA00023163"/>
    </source>
</evidence>
<dbReference type="RefSeq" id="WP_379055308.1">
    <property type="nucleotide sequence ID" value="NZ_JBHTKB010000001.1"/>
</dbReference>
<dbReference type="InterPro" id="IPR043135">
    <property type="entry name" value="Fur_C"/>
</dbReference>
<comment type="similarity">
    <text evidence="1">Belongs to the Fur family.</text>
</comment>
<evidence type="ECO:0000256" key="1">
    <source>
        <dbReference type="ARBA" id="ARBA00007957"/>
    </source>
</evidence>
<accession>A0ABW3F1V6</accession>
<keyword evidence="6" id="KW-0804">Transcription</keyword>
<keyword evidence="3" id="KW-0862">Zinc</keyword>
<dbReference type="InterPro" id="IPR036388">
    <property type="entry name" value="WH-like_DNA-bd_sf"/>
</dbReference>